<proteinExistence type="predicted"/>
<dbReference type="EMBL" id="MT143440">
    <property type="protein sequence ID" value="QJA96855.1"/>
    <property type="molecule type" value="Genomic_DNA"/>
</dbReference>
<sequence length="66" mass="7582">MNDERKRILITGIIDVLNEKLKQENSRLCKQNLFSEQRPLHGGNMFFKLAYMDDKALIKIASACGL</sequence>
<reference evidence="1" key="1">
    <citation type="submission" date="2020-03" db="EMBL/GenBank/DDBJ databases">
        <title>The deep terrestrial virosphere.</title>
        <authorList>
            <person name="Holmfeldt K."/>
            <person name="Nilsson E."/>
            <person name="Simone D."/>
            <person name="Lopez-Fernandez M."/>
            <person name="Wu X."/>
            <person name="de Brujin I."/>
            <person name="Lundin D."/>
            <person name="Andersson A."/>
            <person name="Bertilsson S."/>
            <person name="Dopson M."/>
        </authorList>
    </citation>
    <scope>NUCLEOTIDE SEQUENCE</scope>
    <source>
        <strain evidence="1">MM415B07220</strain>
    </source>
</reference>
<gene>
    <name evidence="1" type="ORF">MM415B07220_0004</name>
</gene>
<protein>
    <submittedName>
        <fullName evidence="1">Uncharacterized protein</fullName>
    </submittedName>
</protein>
<evidence type="ECO:0000313" key="1">
    <source>
        <dbReference type="EMBL" id="QJA96855.1"/>
    </source>
</evidence>
<accession>A0A6M3LW17</accession>
<name>A0A6M3LW17_9ZZZZ</name>
<dbReference type="AlphaFoldDB" id="A0A6M3LW17"/>
<organism evidence="1">
    <name type="scientific">viral metagenome</name>
    <dbReference type="NCBI Taxonomy" id="1070528"/>
    <lineage>
        <taxon>unclassified sequences</taxon>
        <taxon>metagenomes</taxon>
        <taxon>organismal metagenomes</taxon>
    </lineage>
</organism>